<keyword evidence="9" id="KW-0324">Glycolysis</keyword>
<evidence type="ECO:0000256" key="6">
    <source>
        <dbReference type="ARBA" id="ARBA00013321"/>
    </source>
</evidence>
<evidence type="ECO:0000256" key="5">
    <source>
        <dbReference type="ARBA" id="ARBA00012280"/>
    </source>
</evidence>
<evidence type="ECO:0000313" key="13">
    <source>
        <dbReference type="Proteomes" id="UP000603352"/>
    </source>
</evidence>
<dbReference type="InterPro" id="IPR001017">
    <property type="entry name" value="DH_E1"/>
</dbReference>
<dbReference type="InterPro" id="IPR029061">
    <property type="entry name" value="THDP-binding"/>
</dbReference>
<dbReference type="SMART" id="SM00861">
    <property type="entry name" value="Transket_pyr"/>
    <property type="match status" value="1"/>
</dbReference>
<dbReference type="NCBIfam" id="NF008907">
    <property type="entry name" value="PRK12270.1"/>
    <property type="match status" value="1"/>
</dbReference>
<comment type="cofactor">
    <cofactor evidence="1">
        <name>thiamine diphosphate</name>
        <dbReference type="ChEBI" id="CHEBI:58937"/>
    </cofactor>
</comment>
<dbReference type="Gene3D" id="3.40.50.970">
    <property type="match status" value="1"/>
</dbReference>
<dbReference type="InterPro" id="IPR031717">
    <property type="entry name" value="ODO-1/KGD_C"/>
</dbReference>
<dbReference type="Gene3D" id="1.10.287.1150">
    <property type="entry name" value="TPP helical domain"/>
    <property type="match status" value="1"/>
</dbReference>
<sequence>MLKMAAQSEQLSFLFGSNGAFIADLYARFVQNPSSVDESWQGFFADLGDEAASVLAEVRGAPWAPGMVPATATNGSAETRGFVAPLDGATELRVGPLNGQATEISGERSATVDSIRLLMLIRAYRVRGHLVANLDPLGLEAPTGHPELDPASYGFSDADLDRTFYVDGVLGLSSATLREVLNKLNATYCRTVGVEFMHIQSPEQKAWLQTRIEADRPDQAFDTETRKRIFGQVVIAEGFERFLNIKYTGTKRFSLEGGEGLIPALEAILERGSDLGCEEVVLGMPHRGRLNVLTAVMGKSFTAVFNEFNGGSATPEDVQGSGDVKYHLGTSADRTLANGRTVHLSLTANPSHLEAVNPVVVGKARAKQMQRGDADRTKVMSILMHGDAAFAGQGVVAECFALSELKGYRTGGTVHVIVNNQIGFTTSPKYSRSSPYPSDVAKMVDAPVFHVNGDDPEAVVYVSRLAAEFRQTFHKDVVLDIFCYRRHGHNEADEPSFTQPLMYRKIAQHPTLLQVYGDRMVGDGVMTRDEVDGALKTFHQQLEQDLEQSKTYRPNKADWFEGVWKGYSRAPNDDRRGSTAVSLERLREIGFKLTDNPETVNVHRKILRQLGQKRDAIESGEGIDWALGESLAFGTLLTEGYPVRLSGQDVGRGTFSHRHSVLIDQKTEDRYIPLNNLGAAASYEVVDSLLSEYAVLGFEYGYSMAEPNALVVWEAQFGDFVNGAQVMIDQFICSAESKWLRMSGLVMLLPHGYEGQGPEHSSARPERFLQLYGEDNIQVANCTTPSNYFHILRRQIHRKFRKPLIMMTPKSLLRHKLAVSKLSDMGPGSSFHRVLGEVDRLRHSDKVRRVVLCTGKLYYDLLEERRNREIDDVAIIRVEQLAPFPATSIAEELRRYPNADLVWAQEEPKNQGYWFFMSPRLDDLIDSMGAAGKRVRYAGRPEAAAPATGSHHKHVAEQRALIDDALAG</sequence>
<dbReference type="Pfam" id="PF00676">
    <property type="entry name" value="E1_dh"/>
    <property type="match status" value="1"/>
</dbReference>
<dbReference type="Proteomes" id="UP000603352">
    <property type="component" value="Unassembled WGS sequence"/>
</dbReference>
<evidence type="ECO:0000256" key="9">
    <source>
        <dbReference type="ARBA" id="ARBA00023152"/>
    </source>
</evidence>
<feature type="domain" description="Transketolase-like pyrimidine-binding" evidence="11">
    <location>
        <begin position="623"/>
        <end position="815"/>
    </location>
</feature>
<evidence type="ECO:0000256" key="3">
    <source>
        <dbReference type="ARBA" id="ARBA00006936"/>
    </source>
</evidence>
<dbReference type="InterPro" id="IPR011603">
    <property type="entry name" value="2oxoglutarate_DH_E1"/>
</dbReference>
<keyword evidence="13" id="KW-1185">Reference proteome</keyword>
<proteinExistence type="inferred from homology"/>
<protein>
    <recommendedName>
        <fullName evidence="6">2-oxoglutarate dehydrogenase E1 component</fullName>
        <ecNumber evidence="5">1.2.4.2</ecNumber>
    </recommendedName>
    <alternativeName>
        <fullName evidence="10">Alpha-ketoglutarate dehydrogenase</fullName>
    </alternativeName>
</protein>
<evidence type="ECO:0000256" key="2">
    <source>
        <dbReference type="ARBA" id="ARBA00003906"/>
    </source>
</evidence>
<organism evidence="12 13">
    <name type="scientific">Tistrella bauzanensis</name>
    <dbReference type="NCBI Taxonomy" id="657419"/>
    <lineage>
        <taxon>Bacteria</taxon>
        <taxon>Pseudomonadati</taxon>
        <taxon>Pseudomonadota</taxon>
        <taxon>Alphaproteobacteria</taxon>
        <taxon>Geminicoccales</taxon>
        <taxon>Geminicoccaceae</taxon>
        <taxon>Tistrella</taxon>
    </lineage>
</organism>
<accession>A0ABQ1IBE4</accession>
<dbReference type="EMBL" id="BMDZ01000008">
    <property type="protein sequence ID" value="GGB31616.1"/>
    <property type="molecule type" value="Genomic_DNA"/>
</dbReference>
<dbReference type="Gene3D" id="3.40.50.12470">
    <property type="match status" value="1"/>
</dbReference>
<dbReference type="InterPro" id="IPR032106">
    <property type="entry name" value="2-oxogl_dehyd_N"/>
</dbReference>
<dbReference type="PIRSF" id="PIRSF000157">
    <property type="entry name" value="Oxoglu_dh_E1"/>
    <property type="match status" value="1"/>
</dbReference>
<evidence type="ECO:0000256" key="10">
    <source>
        <dbReference type="ARBA" id="ARBA00030680"/>
    </source>
</evidence>
<dbReference type="NCBIfam" id="TIGR00239">
    <property type="entry name" value="2oxo_dh_E1"/>
    <property type="match status" value="1"/>
</dbReference>
<dbReference type="NCBIfam" id="NF006914">
    <property type="entry name" value="PRK09404.1"/>
    <property type="match status" value="1"/>
</dbReference>
<keyword evidence="8" id="KW-0786">Thiamine pyrophosphate</keyword>
<evidence type="ECO:0000256" key="1">
    <source>
        <dbReference type="ARBA" id="ARBA00001964"/>
    </source>
</evidence>
<reference evidence="13" key="1">
    <citation type="journal article" date="2019" name="Int. J. Syst. Evol. Microbiol.">
        <title>The Global Catalogue of Microorganisms (GCM) 10K type strain sequencing project: providing services to taxonomists for standard genome sequencing and annotation.</title>
        <authorList>
            <consortium name="The Broad Institute Genomics Platform"/>
            <consortium name="The Broad Institute Genome Sequencing Center for Infectious Disease"/>
            <person name="Wu L."/>
            <person name="Ma J."/>
        </authorList>
    </citation>
    <scope>NUCLEOTIDE SEQUENCE [LARGE SCALE GENOMIC DNA]</scope>
    <source>
        <strain evidence="13">CGMCC 1.10188</strain>
    </source>
</reference>
<comment type="function">
    <text evidence="2">E1 component of the 2-oxoglutarate dehydrogenase (OGDH) complex which catalyzes the decarboxylation of 2-oxoglutarate, the first step in the conversion of 2-oxoglutarate to succinyl-CoA and CO(2).</text>
</comment>
<comment type="subunit">
    <text evidence="4">Homodimer. Part of the 2-oxoglutarate dehydrogenase (OGDH) complex composed of E1 (2-oxoglutarate dehydrogenase), E2 (dihydrolipoamide succinyltransferase) and E3 (dihydrolipoamide dehydrogenase); the complex contains multiple copies of the three enzymatic components (E1, E2 and E3).</text>
</comment>
<gene>
    <name evidence="12" type="primary">sucA</name>
    <name evidence="12" type="ORF">GCM10011505_11350</name>
</gene>
<dbReference type="PANTHER" id="PTHR23152:SF4">
    <property type="entry name" value="2-OXOADIPATE DEHYDROGENASE COMPLEX COMPONENT E1"/>
    <property type="match status" value="1"/>
</dbReference>
<dbReference type="Gene3D" id="3.40.50.11610">
    <property type="entry name" value="Multifunctional 2-oxoglutarate metabolism enzyme, C-terminal domain"/>
    <property type="match status" value="1"/>
</dbReference>
<dbReference type="CDD" id="cd02016">
    <property type="entry name" value="TPP_E1_OGDC_like"/>
    <property type="match status" value="1"/>
</dbReference>
<dbReference type="PANTHER" id="PTHR23152">
    <property type="entry name" value="2-OXOGLUTARATE DEHYDROGENASE"/>
    <property type="match status" value="1"/>
</dbReference>
<name>A0ABQ1IBE4_9PROT</name>
<evidence type="ECO:0000256" key="7">
    <source>
        <dbReference type="ARBA" id="ARBA00023002"/>
    </source>
</evidence>
<dbReference type="Pfam" id="PF16078">
    <property type="entry name" value="2-oxogl_dehyd_N"/>
    <property type="match status" value="1"/>
</dbReference>
<comment type="similarity">
    <text evidence="3">Belongs to the alpha-ketoglutarate dehydrogenase family.</text>
</comment>
<evidence type="ECO:0000256" key="8">
    <source>
        <dbReference type="ARBA" id="ARBA00023052"/>
    </source>
</evidence>
<evidence type="ECO:0000259" key="11">
    <source>
        <dbReference type="SMART" id="SM00861"/>
    </source>
</evidence>
<comment type="caution">
    <text evidence="12">The sequence shown here is derived from an EMBL/GenBank/DDBJ whole genome shotgun (WGS) entry which is preliminary data.</text>
</comment>
<dbReference type="InterPro" id="IPR042179">
    <property type="entry name" value="KGD_C_sf"/>
</dbReference>
<keyword evidence="7" id="KW-0560">Oxidoreductase</keyword>
<dbReference type="Pfam" id="PF02779">
    <property type="entry name" value="Transket_pyr"/>
    <property type="match status" value="1"/>
</dbReference>
<dbReference type="EC" id="1.2.4.2" evidence="5"/>
<dbReference type="Pfam" id="PF16870">
    <property type="entry name" value="OxoGdeHyase_C"/>
    <property type="match status" value="1"/>
</dbReference>
<evidence type="ECO:0000313" key="12">
    <source>
        <dbReference type="EMBL" id="GGB31616.1"/>
    </source>
</evidence>
<dbReference type="InterPro" id="IPR005475">
    <property type="entry name" value="Transketolase-like_Pyr-bd"/>
</dbReference>
<dbReference type="SUPFAM" id="SSF52518">
    <property type="entry name" value="Thiamin diphosphate-binding fold (THDP-binding)"/>
    <property type="match status" value="2"/>
</dbReference>
<evidence type="ECO:0000256" key="4">
    <source>
        <dbReference type="ARBA" id="ARBA00011301"/>
    </source>
</evidence>